<comment type="subcellular location">
    <subcellularLocation>
        <location evidence="1">Cell membrane</location>
        <topology evidence="1">Multi-pass membrane protein</topology>
    </subcellularLocation>
</comment>
<dbReference type="GO" id="GO:0022857">
    <property type="term" value="F:transmembrane transporter activity"/>
    <property type="evidence" value="ECO:0007669"/>
    <property type="project" value="InterPro"/>
</dbReference>
<evidence type="ECO:0000256" key="6">
    <source>
        <dbReference type="SAM" id="Phobius"/>
    </source>
</evidence>
<keyword evidence="3 6" id="KW-0812">Transmembrane</keyword>
<feature type="transmembrane region" description="Helical" evidence="6">
    <location>
        <begin position="236"/>
        <end position="255"/>
    </location>
</feature>
<dbReference type="PANTHER" id="PTHR47089">
    <property type="entry name" value="ABC TRANSPORTER, PERMEASE PROTEIN"/>
    <property type="match status" value="1"/>
</dbReference>
<gene>
    <name evidence="7" type="ORF">ENO04_01345</name>
</gene>
<feature type="transmembrane region" description="Helical" evidence="6">
    <location>
        <begin position="275"/>
        <end position="300"/>
    </location>
</feature>
<protein>
    <submittedName>
        <fullName evidence="7">ABC transporter permease</fullName>
    </submittedName>
</protein>
<feature type="transmembrane region" description="Helical" evidence="6">
    <location>
        <begin position="114"/>
        <end position="137"/>
    </location>
</feature>
<dbReference type="EMBL" id="DSDY01000047">
    <property type="protein sequence ID" value="HDS10257.1"/>
    <property type="molecule type" value="Genomic_DNA"/>
</dbReference>
<dbReference type="PANTHER" id="PTHR47089:SF1">
    <property type="entry name" value="GUANOSINE ABC TRANSPORTER PERMEASE PROTEIN NUPP"/>
    <property type="match status" value="1"/>
</dbReference>
<reference evidence="7" key="1">
    <citation type="journal article" date="2020" name="mSystems">
        <title>Genome- and Community-Level Interaction Insights into Carbon Utilization and Element Cycling Functions of Hydrothermarchaeota in Hydrothermal Sediment.</title>
        <authorList>
            <person name="Zhou Z."/>
            <person name="Liu Y."/>
            <person name="Xu W."/>
            <person name="Pan J."/>
            <person name="Luo Z.H."/>
            <person name="Li M."/>
        </authorList>
    </citation>
    <scope>NUCLEOTIDE SEQUENCE [LARGE SCALE GENOMIC DNA]</scope>
    <source>
        <strain evidence="7">SpSt-123</strain>
    </source>
</reference>
<evidence type="ECO:0000256" key="5">
    <source>
        <dbReference type="ARBA" id="ARBA00023136"/>
    </source>
</evidence>
<feature type="transmembrane region" description="Helical" evidence="6">
    <location>
        <begin position="312"/>
        <end position="332"/>
    </location>
</feature>
<sequence length="339" mass="36585">MKTALNVRVLLYYAFALLVAFGFMGAMLLALGYSPINGYATFFKTPFMNLRAIGLFLVKFTSLYLMGLAFAVPLQARKFNVGNEGQFLLGAIGAAVAGIYFGGLPSFVALPLGLIIACLLGMLWAAMPAFMLFLFNVNEIVSTILFNFISFYLVDYIALGSLRDVFAGHPMTIPVSDNARIPTIVPQTNINAGLVIAIIVGVAMYIVVSRTTYGYELRAAGSNPIASEKHGINVKLLAPLSLIMGGALAGLAGGIEVLGYHYRLIEGMHGFYSPLSIILTLMVKGNPLLLFLSTFFVTLVDVGSNALQRTMGVPVEISLILLGLLMLLIMIAEYLSERR</sequence>
<evidence type="ECO:0000256" key="3">
    <source>
        <dbReference type="ARBA" id="ARBA00022692"/>
    </source>
</evidence>
<feature type="transmembrane region" description="Helical" evidence="6">
    <location>
        <begin position="53"/>
        <end position="74"/>
    </location>
</feature>
<evidence type="ECO:0000256" key="1">
    <source>
        <dbReference type="ARBA" id="ARBA00004651"/>
    </source>
</evidence>
<evidence type="ECO:0000256" key="4">
    <source>
        <dbReference type="ARBA" id="ARBA00022989"/>
    </source>
</evidence>
<dbReference type="CDD" id="cd06580">
    <property type="entry name" value="TM_PBP1_transp_TpRbsC_like"/>
    <property type="match status" value="1"/>
</dbReference>
<feature type="transmembrane region" description="Helical" evidence="6">
    <location>
        <begin position="86"/>
        <end position="108"/>
    </location>
</feature>
<accession>A0A7C1DZK4</accession>
<dbReference type="GO" id="GO:0005886">
    <property type="term" value="C:plasma membrane"/>
    <property type="evidence" value="ECO:0007669"/>
    <property type="project" value="UniProtKB-SubCell"/>
</dbReference>
<dbReference type="Pfam" id="PF02653">
    <property type="entry name" value="BPD_transp_2"/>
    <property type="match status" value="1"/>
</dbReference>
<organism evidence="7">
    <name type="scientific">Fervidicoccus fontis</name>
    <dbReference type="NCBI Taxonomy" id="683846"/>
    <lineage>
        <taxon>Archaea</taxon>
        <taxon>Thermoproteota</taxon>
        <taxon>Thermoprotei</taxon>
        <taxon>Fervidicoccales</taxon>
        <taxon>Fervidicoccaceae</taxon>
        <taxon>Fervidicoccus</taxon>
    </lineage>
</organism>
<feature type="transmembrane region" description="Helical" evidence="6">
    <location>
        <begin position="12"/>
        <end position="33"/>
    </location>
</feature>
<keyword evidence="5 6" id="KW-0472">Membrane</keyword>
<dbReference type="InterPro" id="IPR001851">
    <property type="entry name" value="ABC_transp_permease"/>
</dbReference>
<dbReference type="AlphaFoldDB" id="A0A7C1DZK4"/>
<comment type="caution">
    <text evidence="7">The sequence shown here is derived from an EMBL/GenBank/DDBJ whole genome shotgun (WGS) entry which is preliminary data.</text>
</comment>
<feature type="transmembrane region" description="Helical" evidence="6">
    <location>
        <begin position="144"/>
        <end position="162"/>
    </location>
</feature>
<evidence type="ECO:0000313" key="7">
    <source>
        <dbReference type="EMBL" id="HDS10257.1"/>
    </source>
</evidence>
<keyword evidence="4 6" id="KW-1133">Transmembrane helix</keyword>
<evidence type="ECO:0000256" key="2">
    <source>
        <dbReference type="ARBA" id="ARBA00022475"/>
    </source>
</evidence>
<keyword evidence="2" id="KW-1003">Cell membrane</keyword>
<name>A0A7C1DZK4_9CREN</name>
<feature type="transmembrane region" description="Helical" evidence="6">
    <location>
        <begin position="190"/>
        <end position="208"/>
    </location>
</feature>
<proteinExistence type="predicted"/>